<evidence type="ECO:0008006" key="3">
    <source>
        <dbReference type="Google" id="ProtNLM"/>
    </source>
</evidence>
<sequence length="125" mass="14501">MDHIKIKRVYEPPEDTDGKRILVDRLWPRGISKKRAALDSWAKEIAPSPDLRKWFGHEAKKLNDFGKAYRGELTRNPDAMAWASKIADWLKQGDVTLLYAAKNPQVNHALILKDWLEQKILKIEI</sequence>
<gene>
    <name evidence="1" type="ORF">HMP0721_0423</name>
</gene>
<dbReference type="Pfam" id="PF22752">
    <property type="entry name" value="DUF488-N3i"/>
    <property type="match status" value="1"/>
</dbReference>
<dbReference type="EMBL" id="AEQN01000007">
    <property type="protein sequence ID" value="EFV02515.1"/>
    <property type="molecule type" value="Genomic_DNA"/>
</dbReference>
<protein>
    <recommendedName>
        <fullName evidence="3">DUF488 domain-containing protein</fullName>
    </recommendedName>
</protein>
<dbReference type="Proteomes" id="UP000004754">
    <property type="component" value="Unassembled WGS sequence"/>
</dbReference>
<dbReference type="OrthoDB" id="9790745at2"/>
<dbReference type="InterPro" id="IPR052552">
    <property type="entry name" value="YeaO-like"/>
</dbReference>
<organism evidence="1 2">
    <name type="scientific">Pseudoramibacter alactolyticus ATCC 23263</name>
    <dbReference type="NCBI Taxonomy" id="887929"/>
    <lineage>
        <taxon>Bacteria</taxon>
        <taxon>Bacillati</taxon>
        <taxon>Bacillota</taxon>
        <taxon>Clostridia</taxon>
        <taxon>Eubacteriales</taxon>
        <taxon>Eubacteriaceae</taxon>
        <taxon>Pseudoramibacter</taxon>
    </lineage>
</organism>
<dbReference type="PANTHER" id="PTHR36849">
    <property type="entry name" value="CYTOPLASMIC PROTEIN-RELATED"/>
    <property type="match status" value="1"/>
</dbReference>
<keyword evidence="2" id="KW-1185">Reference proteome</keyword>
<proteinExistence type="predicted"/>
<evidence type="ECO:0000313" key="2">
    <source>
        <dbReference type="Proteomes" id="UP000004754"/>
    </source>
</evidence>
<dbReference type="eggNOG" id="COG3189">
    <property type="taxonomic scope" value="Bacteria"/>
</dbReference>
<dbReference type="PANTHER" id="PTHR36849:SF1">
    <property type="entry name" value="CYTOPLASMIC PROTEIN"/>
    <property type="match status" value="1"/>
</dbReference>
<comment type="caution">
    <text evidence="1">The sequence shown here is derived from an EMBL/GenBank/DDBJ whole genome shotgun (WGS) entry which is preliminary data.</text>
</comment>
<accession>E6MEJ0</accession>
<reference evidence="1 2" key="1">
    <citation type="submission" date="2010-12" db="EMBL/GenBank/DDBJ databases">
        <authorList>
            <person name="Muzny D."/>
            <person name="Qin X."/>
            <person name="Deng J."/>
            <person name="Jiang H."/>
            <person name="Liu Y."/>
            <person name="Qu J."/>
            <person name="Song X.-Z."/>
            <person name="Zhang L."/>
            <person name="Thornton R."/>
            <person name="Coyle M."/>
            <person name="Francisco L."/>
            <person name="Jackson L."/>
            <person name="Javaid M."/>
            <person name="Korchina V."/>
            <person name="Kovar C."/>
            <person name="Mata R."/>
            <person name="Mathew T."/>
            <person name="Ngo R."/>
            <person name="Nguyen L."/>
            <person name="Nguyen N."/>
            <person name="Okwuonu G."/>
            <person name="Ongeri F."/>
            <person name="Pham C."/>
            <person name="Simmons D."/>
            <person name="Wilczek-Boney K."/>
            <person name="Hale W."/>
            <person name="Jakkamsetti A."/>
            <person name="Pham P."/>
            <person name="Ruth R."/>
            <person name="San Lucas F."/>
            <person name="Warren J."/>
            <person name="Zhang J."/>
            <person name="Zhao Z."/>
            <person name="Zhou C."/>
            <person name="Zhu D."/>
            <person name="Lee S."/>
            <person name="Bess C."/>
            <person name="Blankenburg K."/>
            <person name="Forbes L."/>
            <person name="Fu Q."/>
            <person name="Gubbala S."/>
            <person name="Hirani K."/>
            <person name="Jayaseelan J.C."/>
            <person name="Lara F."/>
            <person name="Munidasa M."/>
            <person name="Palculict T."/>
            <person name="Patil S."/>
            <person name="Pu L.-L."/>
            <person name="Saada N."/>
            <person name="Tang L."/>
            <person name="Weissenberger G."/>
            <person name="Zhu Y."/>
            <person name="Hemphill L."/>
            <person name="Shang Y."/>
            <person name="Youmans B."/>
            <person name="Ayvaz T."/>
            <person name="Ross M."/>
            <person name="Santibanez J."/>
            <person name="Aqrawi P."/>
            <person name="Gross S."/>
            <person name="Joshi V."/>
            <person name="Fowler G."/>
            <person name="Nazareth L."/>
            <person name="Reid J."/>
            <person name="Worley K."/>
            <person name="Petrosino J."/>
            <person name="Highlander S."/>
            <person name="Gibbs R."/>
        </authorList>
    </citation>
    <scope>NUCLEOTIDE SEQUENCE [LARGE SCALE GENOMIC DNA]</scope>
    <source>
        <strain evidence="1 2">ATCC 23263</strain>
    </source>
</reference>
<dbReference type="HOGENOM" id="CLU_137928_0_0_9"/>
<evidence type="ECO:0000313" key="1">
    <source>
        <dbReference type="EMBL" id="EFV02515.1"/>
    </source>
</evidence>
<dbReference type="AlphaFoldDB" id="E6MEJ0"/>
<name>E6MEJ0_9FIRM</name>
<dbReference type="RefSeq" id="WP_006597842.1">
    <property type="nucleotide sequence ID" value="NZ_GL622359.1"/>
</dbReference>